<sequence>MYHIYENNDDYGQWVGVSDFGIEIKGMNGSAHLFANARNMVAVNVYIKPIDLNGKAISISNSNILKHVSLIDYDTGEEILMDQQTWKYDVPRWSYTTTPNEFTELPDIYHSSTKKLTAEFNAELATTNMVTFYVYCFQTEAIKIGVFIKTPSGHEYTTRDNESKQSGFNSYIQLIGVPKIIYSTNNLEIKSYPSNQDDDNDDEHSWEYHNIYISCKESLLHGKRRIIKSEAHKIEKPIDAKPGRKYDFEFDSPYSYYRGYEYSPNSGSDFILHYLWNLSPVRDVQLGDHIGLPDFKLHIDITATINEVPGALCITVLYLSNIIGDLGPYIGVSPISIYDQYGNRGSFVINSYFDTNYYDIQLKPVSIDSDC</sequence>
<accession>A0ABU4SGH0</accession>
<dbReference type="RefSeq" id="WP_319924458.1">
    <property type="nucleotide sequence ID" value="NZ_VCDP01000002.1"/>
</dbReference>
<organism evidence="1 2">
    <name type="scientific">Xenorhabdus littoralis</name>
    <dbReference type="NCBI Taxonomy" id="2582835"/>
    <lineage>
        <taxon>Bacteria</taxon>
        <taxon>Pseudomonadati</taxon>
        <taxon>Pseudomonadota</taxon>
        <taxon>Gammaproteobacteria</taxon>
        <taxon>Enterobacterales</taxon>
        <taxon>Morganellaceae</taxon>
        <taxon>Xenorhabdus</taxon>
    </lineage>
</organism>
<protein>
    <recommendedName>
        <fullName evidence="3">Toxin</fullName>
    </recommendedName>
</protein>
<gene>
    <name evidence="1" type="ORF">FE394_00550</name>
</gene>
<dbReference type="Proteomes" id="UP001271640">
    <property type="component" value="Unassembled WGS sequence"/>
</dbReference>
<proteinExistence type="predicted"/>
<dbReference type="EMBL" id="VCDP01000002">
    <property type="protein sequence ID" value="MDX7997723.1"/>
    <property type="molecule type" value="Genomic_DNA"/>
</dbReference>
<keyword evidence="2" id="KW-1185">Reference proteome</keyword>
<comment type="caution">
    <text evidence="1">The sequence shown here is derived from an EMBL/GenBank/DDBJ whole genome shotgun (WGS) entry which is preliminary data.</text>
</comment>
<evidence type="ECO:0000313" key="2">
    <source>
        <dbReference type="Proteomes" id="UP001271640"/>
    </source>
</evidence>
<reference evidence="2" key="1">
    <citation type="journal article" date="2024" name="Toxins">
        <title>Genome Sequence Analysis of Native Xenorhabdus Strains Isolated from Entomopathogenic Nematodes in Argentina.</title>
        <authorList>
            <person name="Palma L."/>
            <person name="Frizzo L."/>
            <person name="Kaiser S."/>
            <person name="Berry C."/>
            <person name="Caballero P."/>
            <person name="Bode H.B."/>
            <person name="Del Valle E.E."/>
        </authorList>
    </citation>
    <scope>NUCLEOTIDE SEQUENCE [LARGE SCALE GENOMIC DNA]</scope>
    <source>
        <strain evidence="2">Reich</strain>
    </source>
</reference>
<evidence type="ECO:0000313" key="1">
    <source>
        <dbReference type="EMBL" id="MDX7997723.1"/>
    </source>
</evidence>
<name>A0ABU4SGH0_9GAMM</name>
<evidence type="ECO:0008006" key="3">
    <source>
        <dbReference type="Google" id="ProtNLM"/>
    </source>
</evidence>